<organism evidence="1">
    <name type="scientific">Xanthomonas arboricola</name>
    <dbReference type="NCBI Taxonomy" id="56448"/>
    <lineage>
        <taxon>Bacteria</taxon>
        <taxon>Pseudomonadati</taxon>
        <taxon>Pseudomonadota</taxon>
        <taxon>Gammaproteobacteria</taxon>
        <taxon>Lysobacterales</taxon>
        <taxon>Lysobacteraceae</taxon>
        <taxon>Xanthomonas</taxon>
    </lineage>
</organism>
<comment type="caution">
    <text evidence="1">The sequence shown here is derived from an EMBL/GenBank/DDBJ whole genome shotgun (WGS) entry which is preliminary data.</text>
</comment>
<name>A0AB73H1V6_9XANT</name>
<dbReference type="Proteomes" id="UP000528595">
    <property type="component" value="Unassembled WGS sequence"/>
</dbReference>
<dbReference type="RefSeq" id="WP_184578630.1">
    <property type="nucleotide sequence ID" value="NZ_JACIIQ010000022.1"/>
</dbReference>
<protein>
    <recommendedName>
        <fullName evidence="2">Large polyvalent protein associated domain-containing protein</fullName>
    </recommendedName>
</protein>
<evidence type="ECO:0000313" key="1">
    <source>
        <dbReference type="EMBL" id="MBB5672330.1"/>
    </source>
</evidence>
<dbReference type="EMBL" id="JACIIQ010000022">
    <property type="protein sequence ID" value="MBB5672330.1"/>
    <property type="molecule type" value="Genomic_DNA"/>
</dbReference>
<gene>
    <name evidence="1" type="ORF">FHR65_003928</name>
</gene>
<evidence type="ECO:0008006" key="2">
    <source>
        <dbReference type="Google" id="ProtNLM"/>
    </source>
</evidence>
<reference evidence="1" key="1">
    <citation type="submission" date="2020-08" db="EMBL/GenBank/DDBJ databases">
        <title>Studying the diversity of plant-associated saprophytic bacteria and their role in host health and plant-pathogen interactions.</title>
        <authorList>
            <person name="Potnis N."/>
        </authorList>
    </citation>
    <scope>NUCLEOTIDE SEQUENCE</scope>
    <source>
        <strain evidence="1">F21</strain>
    </source>
</reference>
<sequence length="1605" mass="179246">MRWPDLTPSGAELVVEDFGDRRQLAILTRPERKVRHTLGAAAAKLGFKAAGVGRFVRSELSISLSQIRAAFPGAAEAQVDQDSVLRDRDPLRQLKAAMRRQMRDEVPVDDLMPAAPDVATMIRAKAIKDLLGIQPVFFRNRGDDSRLSFEAVDLRRRGDRRVYVNVDSALPITAVLGHEALHRMRHEAPALYDDLVAALRPHIDQRAYGRHALRLRNISRDQDAALISDDALREEAVADIVGDMLNTGEVWARIDDRELITRLIEFLRAFLAQLAQLLRRKEPAVQGTIGGMELLRDVEAARDAVTGALSDWRDKARPVAEVAPQLDLAFRQANGEPQEEWADEATFAASKVRRADGTLLPVFRGEWGPLAESSFSASKLLSLTFSSSPDVASVNALTQLREWSPDNFPRVTAAYLNLRAPLTLGYPMEDVVGLDFLSEKMTAGGKVTDHEVRTAFAATKGYIRHLPAGADPQIDDWEDFSGDPAELQPWDYAYAHDVADNPEFVELAKKAGFDGFIFTGLFTSADEFTRHIELAVADGYDDRLSQSPEYRAFYEHQVKSVYHSDFSAQFKRLWHGSPYHFQTPSLDYNLSGEGFNAQGFGLYLAERRVVGEHYRDMTSVRTQPIRIGRRLVPGEQALDVITETHGEEGRHHLQWIISLLTSGYRREDVAHYIEAFEEPRRTQTREIFNMVELFNRQTLAQTGVLVCHERGADGLRNEYIGESLLRRDVAHYLDQGMTLELAKAQAAEDIGGRAASLLLQGQQDAVMLSALEAAVDKDSDAIQRARERLRDTQWFLREADSAVRLFEDPSILIFDVRLARVSGQLYEADISDDAVLLDWDRPLKEQGLSGIFDQFPGDHGQLLRDRLNSLPFEVAPEDRTGGDLYGELAQLLGSQRAASDELNRIGLAGLRYPDAFSRGADGIEHPTYNYVVWDLTALEKFAPAFRRRIDGGKPFYSALLDVVEFGKGLPRKANAQQWTAWLDGAQRRGECKAAERAWTGVDEWLSDQQGTITRDQLIAYVKANVVPLEEVVLGQLPKLEALCSELEWTVRASDGVITILDDCYNEVDLDNAPENIKDALQEAIVAGDGPTIYDGLQLPGGGLSADEAVFGVETYREILLCLPGADESSLKAAGHALRVAEDQIRGAEGDGANAEQLAPLYEAFRAASSEFHEERLRLNRANFSAPHFKNNRNILAHVRFAERRTPDGERVLLIEEVQSDWHQSGRSSGYRDKAMEIQVAALKTHVKALDDECARLALDRHPVTKCMVEERRWFELMNKGDELRREIDSLEQGRVPDAPFKRSEEWAMLAIKRIARWAAESPSRYKHIAWTTGDSQVRRYSSDLRQSVDKIDWVFQGDRQTVATYREGKLTFSCKVDLEGTVVYSSHRPAVGMTLEKLFGENVAAKIRLAPNGKLVEENLYVGGEGMRGFYDKILPTAVARWAKQFGAAVKQTSISTGTIDDASLELLLPDEADRLDEFVSFRSISVDASEEGRDVESRDLSREEAAAALAAGQSIWAEAPVPSVTAHCVEVNAAMSQSVMEGMPMFKRSGDNAHYERDEHGNLTVRAAAPRVADDTRDHPYLPAIRRRLGITVEDEPETLALKF</sequence>
<proteinExistence type="predicted"/>
<accession>A0AB73H1V6</accession>